<evidence type="ECO:0000313" key="2">
    <source>
        <dbReference type="EMBL" id="KJU87458.1"/>
    </source>
</evidence>
<gene>
    <name evidence="2" type="ORF">MBAV_000347</name>
</gene>
<organism evidence="2 3">
    <name type="scientific">Candidatus Magnetobacterium bavaricum</name>
    <dbReference type="NCBI Taxonomy" id="29290"/>
    <lineage>
        <taxon>Bacteria</taxon>
        <taxon>Pseudomonadati</taxon>
        <taxon>Nitrospirota</taxon>
        <taxon>Thermodesulfovibrionia</taxon>
        <taxon>Thermodesulfovibrionales</taxon>
        <taxon>Candidatus Magnetobacteriaceae</taxon>
        <taxon>Candidatus Magnetobacterium</taxon>
    </lineage>
</organism>
<feature type="compositionally biased region" description="Polar residues" evidence="1">
    <location>
        <begin position="7"/>
        <end position="21"/>
    </location>
</feature>
<keyword evidence="3" id="KW-1185">Reference proteome</keyword>
<comment type="caution">
    <text evidence="2">The sequence shown here is derived from an EMBL/GenBank/DDBJ whole genome shotgun (WGS) entry which is preliminary data.</text>
</comment>
<protein>
    <submittedName>
        <fullName evidence="2">Uncharacterized protein</fullName>
    </submittedName>
</protein>
<dbReference type="EMBL" id="LACI01000158">
    <property type="protein sequence ID" value="KJU87458.1"/>
    <property type="molecule type" value="Genomic_DNA"/>
</dbReference>
<evidence type="ECO:0000256" key="1">
    <source>
        <dbReference type="SAM" id="MobiDB-lite"/>
    </source>
</evidence>
<proteinExistence type="predicted"/>
<reference evidence="2 3" key="1">
    <citation type="submission" date="2015-02" db="EMBL/GenBank/DDBJ databases">
        <title>Single-cell genomics of uncultivated deep-branching MTB reveals a conserved set of magnetosome genes.</title>
        <authorList>
            <person name="Kolinko S."/>
            <person name="Richter M."/>
            <person name="Glockner F.O."/>
            <person name="Brachmann A."/>
            <person name="Schuler D."/>
        </authorList>
    </citation>
    <scope>NUCLEOTIDE SEQUENCE [LARGE SCALE GENOMIC DNA]</scope>
    <source>
        <strain evidence="2">TM-1</strain>
    </source>
</reference>
<dbReference type="Proteomes" id="UP000033423">
    <property type="component" value="Unassembled WGS sequence"/>
</dbReference>
<evidence type="ECO:0000313" key="3">
    <source>
        <dbReference type="Proteomes" id="UP000033423"/>
    </source>
</evidence>
<name>A0A0F3H3F5_9BACT</name>
<sequence length="79" mass="8354">MRLEDLNLSTGSDVPQSQGPLTTGDDILAVAGYRYRGNPAIKGSEFLAGGHVPELHGVINTCRDGILAVVGYHYGIDTL</sequence>
<feature type="region of interest" description="Disordered" evidence="1">
    <location>
        <begin position="1"/>
        <end position="24"/>
    </location>
</feature>
<dbReference type="AlphaFoldDB" id="A0A0F3H3F5"/>
<accession>A0A0F3H3F5</accession>